<evidence type="ECO:0000313" key="7">
    <source>
        <dbReference type="Proteomes" id="UP001589654"/>
    </source>
</evidence>
<keyword evidence="2 4" id="KW-0378">Hydrolase</keyword>
<sequence>MKIPSGYIIPVFMTVLMGAIGGQANGAVHPKLESWFNIQDFGAIPDDGQLDTEAINQTIITASKSGGGTVYFPAGKYLSFSIELKNNITLHLENGTILEAADPADWGIGYNPPEDNPHDDYQDYGHSHWKNSLIWGIGLKGVHIEGKGLIYGQGLEKWAHNESGMEGNKSIALKNCRNVSIKDISILQGGHFGILATGVDNFTIDNLKIDSNRDGINIDACKNVRISNCTVNTPNDDAIVLKSSYALGYPRFTENLTLTNCQVSGFDLGTMLDGTYQTTQKQAPDKGGVTGRIKMGTESNGGFRNITISNCVFVHCRGLALETVDGGILEDVSISNITMRDIVNAPFFLRLGSRMRGPEGTPVGKLRRVQISNVVVSGADPKYAAMVMGIPDHPVEDIVFDNIRILAKGGAPASQALVEVPELEDGYPDPRNFGEIPAYGFYIRHANGIQLNDINLQFEDDDQRPAIYAEDVEGMRLDNVKMEKTEGVPGMKLKMVQGFQLINSGEGESKEMQVIDDMELP</sequence>
<dbReference type="SMART" id="SM00710">
    <property type="entry name" value="PbH1"/>
    <property type="match status" value="6"/>
</dbReference>
<dbReference type="Gene3D" id="2.160.20.10">
    <property type="entry name" value="Single-stranded right-handed beta-helix, Pectin lyase-like"/>
    <property type="match status" value="1"/>
</dbReference>
<accession>A0ABV5J4Z4</accession>
<dbReference type="Proteomes" id="UP001589654">
    <property type="component" value="Unassembled WGS sequence"/>
</dbReference>
<evidence type="ECO:0000256" key="2">
    <source>
        <dbReference type="ARBA" id="ARBA00022801"/>
    </source>
</evidence>
<keyword evidence="7" id="KW-1185">Reference proteome</keyword>
<dbReference type="GO" id="GO:0016798">
    <property type="term" value="F:hydrolase activity, acting on glycosyl bonds"/>
    <property type="evidence" value="ECO:0007669"/>
    <property type="project" value="UniProtKB-KW"/>
</dbReference>
<organism evidence="6 7">
    <name type="scientific">Echinicola jeungdonensis</name>
    <dbReference type="NCBI Taxonomy" id="709343"/>
    <lineage>
        <taxon>Bacteria</taxon>
        <taxon>Pseudomonadati</taxon>
        <taxon>Bacteroidota</taxon>
        <taxon>Cytophagia</taxon>
        <taxon>Cytophagales</taxon>
        <taxon>Cyclobacteriaceae</taxon>
        <taxon>Echinicola</taxon>
    </lineage>
</organism>
<dbReference type="InterPro" id="IPR000743">
    <property type="entry name" value="Glyco_hydro_28"/>
</dbReference>
<proteinExistence type="inferred from homology"/>
<reference evidence="6 7" key="1">
    <citation type="submission" date="2024-09" db="EMBL/GenBank/DDBJ databases">
        <authorList>
            <person name="Sun Q."/>
            <person name="Mori K."/>
        </authorList>
    </citation>
    <scope>NUCLEOTIDE SEQUENCE [LARGE SCALE GENOMIC DNA]</scope>
    <source>
        <strain evidence="6 7">CECT 7682</strain>
    </source>
</reference>
<comment type="similarity">
    <text evidence="1 4">Belongs to the glycosyl hydrolase 28 family.</text>
</comment>
<dbReference type="EMBL" id="JBHMEW010000055">
    <property type="protein sequence ID" value="MFB9211887.1"/>
    <property type="molecule type" value="Genomic_DNA"/>
</dbReference>
<evidence type="ECO:0000256" key="1">
    <source>
        <dbReference type="ARBA" id="ARBA00008834"/>
    </source>
</evidence>
<protein>
    <submittedName>
        <fullName evidence="6">Glycoside hydrolase family 28 protein</fullName>
        <ecNumber evidence="6">3.2.1.-</ecNumber>
    </submittedName>
</protein>
<dbReference type="PANTHER" id="PTHR31339">
    <property type="entry name" value="PECTIN LYASE-RELATED"/>
    <property type="match status" value="1"/>
</dbReference>
<dbReference type="InterPro" id="IPR006626">
    <property type="entry name" value="PbH1"/>
</dbReference>
<dbReference type="RefSeq" id="WP_290247943.1">
    <property type="nucleotide sequence ID" value="NZ_JAUFQT010000001.1"/>
</dbReference>
<dbReference type="InterPro" id="IPR011050">
    <property type="entry name" value="Pectin_lyase_fold/virulence"/>
</dbReference>
<dbReference type="InterPro" id="IPR024535">
    <property type="entry name" value="RHGA/B-epi-like_pectate_lyase"/>
</dbReference>
<dbReference type="PANTHER" id="PTHR31339:SF9">
    <property type="entry name" value="PLASMIN AND FIBRONECTIN-BINDING PROTEIN A"/>
    <property type="match status" value="1"/>
</dbReference>
<dbReference type="InterPro" id="IPR051801">
    <property type="entry name" value="GH28_Enzymes"/>
</dbReference>
<feature type="domain" description="Rhamnogalacturonase A/B/Epimerase-like pectate lyase" evidence="5">
    <location>
        <begin position="35"/>
        <end position="90"/>
    </location>
</feature>
<dbReference type="SUPFAM" id="SSF51126">
    <property type="entry name" value="Pectin lyase-like"/>
    <property type="match status" value="1"/>
</dbReference>
<dbReference type="EC" id="3.2.1.-" evidence="6"/>
<dbReference type="Pfam" id="PF00295">
    <property type="entry name" value="Glyco_hydro_28"/>
    <property type="match status" value="1"/>
</dbReference>
<gene>
    <name evidence="6" type="ORF">ACFFUR_08720</name>
</gene>
<evidence type="ECO:0000256" key="3">
    <source>
        <dbReference type="ARBA" id="ARBA00023295"/>
    </source>
</evidence>
<dbReference type="InterPro" id="IPR012334">
    <property type="entry name" value="Pectin_lyas_fold"/>
</dbReference>
<evidence type="ECO:0000256" key="4">
    <source>
        <dbReference type="RuleBase" id="RU361169"/>
    </source>
</evidence>
<evidence type="ECO:0000313" key="6">
    <source>
        <dbReference type="EMBL" id="MFB9211887.1"/>
    </source>
</evidence>
<keyword evidence="3 4" id="KW-0326">Glycosidase</keyword>
<dbReference type="Pfam" id="PF12708">
    <property type="entry name" value="Pect-lyase_RHGA_epim"/>
    <property type="match status" value="1"/>
</dbReference>
<name>A0ABV5J4Z4_9BACT</name>
<comment type="caution">
    <text evidence="6">The sequence shown here is derived from an EMBL/GenBank/DDBJ whole genome shotgun (WGS) entry which is preliminary data.</text>
</comment>
<evidence type="ECO:0000259" key="5">
    <source>
        <dbReference type="Pfam" id="PF12708"/>
    </source>
</evidence>